<dbReference type="InterPro" id="IPR011040">
    <property type="entry name" value="Sialidase"/>
</dbReference>
<dbReference type="GO" id="GO:0016020">
    <property type="term" value="C:membrane"/>
    <property type="evidence" value="ECO:0007669"/>
    <property type="project" value="TreeGrafter"/>
</dbReference>
<reference evidence="4" key="1">
    <citation type="submission" date="2016-10" db="EMBL/GenBank/DDBJ databases">
        <authorList>
            <person name="Benchimol M."/>
            <person name="Almeida L.G."/>
            <person name="Vasconcelos A.T."/>
            <person name="Perreira-Neves A."/>
            <person name="Rosa I.A."/>
            <person name="Tasca T."/>
            <person name="Bogo M.R."/>
            <person name="de Souza W."/>
        </authorList>
    </citation>
    <scope>NUCLEOTIDE SEQUENCE [LARGE SCALE GENOMIC DNA]</scope>
    <source>
        <strain evidence="4">K</strain>
    </source>
</reference>
<keyword evidence="1" id="KW-0812">Transmembrane</keyword>
<sequence length="672" mass="75192">MFLFFALTIIIEYLEPYQDWPVLEYETVYENHTYGVHTFREPTITFLPKENAYLLVNDARYNSMYGPPNKIGIVSRKMYGPNRNRTYTTPIFITGDSVRDEGDSGAAIVVDRKTGNILALWSGDKAYMKAEGVQDSDKSTSDNPMRIYKSYSYDSGDTWTPKEDITSQIYSKLCTSCADYRKNMKGLFITPGNGLQQKNGSIVFGTLTVDASNRNVNYLVYSHDFGKTWGMSAQWPVSLAYESKVFEKVDGTLLEIIPFNQSFKFATTNNYGDTYISAYQKTEFGGIGTNCDFVLYTSVRDGYNKNRVLFSYQKGLTTDRNNLYIGVSYDEGNSVAYSKMLEVGPVSSSSIGFNSEGEILVYYDKAGTRTDNTNGKPVNSYELELAIVSLEWLTDGADKFQKPGTLRWCLANTAENEKKCKNNHYKYNYQVFDCFVEKSNVFPEVIEYHFIDTFRNFEQNLSAEGLVTGNYVNEADKIKVTLVGGRELKRELKFSNIDVAIPQNQLNWVDLQVEKGQITVTNAGNANILLGSDKAVIEQNGVVSEVKVPASSSLVVEGEGVITVNKYPSKLLSNNNLINFTVQSVGRKTTVRLGDVSAKDVKVKNCKVVSVADELRQAAILEYQEMNIQENGLEVSIVMSLVAVCVVVGILLAFGIAFLLRPKDESSNDQTD</sequence>
<organism evidence="4 5">
    <name type="scientific">Tritrichomonas foetus</name>
    <dbReference type="NCBI Taxonomy" id="1144522"/>
    <lineage>
        <taxon>Eukaryota</taxon>
        <taxon>Metamonada</taxon>
        <taxon>Parabasalia</taxon>
        <taxon>Tritrichomonadida</taxon>
        <taxon>Tritrichomonadidae</taxon>
        <taxon>Tritrichomonas</taxon>
    </lineage>
</organism>
<dbReference type="EMBL" id="MLAK01001038">
    <property type="protein sequence ID" value="OHS98746.1"/>
    <property type="molecule type" value="Genomic_DNA"/>
</dbReference>
<feature type="transmembrane region" description="Helical" evidence="1">
    <location>
        <begin position="637"/>
        <end position="660"/>
    </location>
</feature>
<dbReference type="GO" id="GO:0004308">
    <property type="term" value="F:exo-alpha-sialidase activity"/>
    <property type="evidence" value="ECO:0007669"/>
    <property type="project" value="InterPro"/>
</dbReference>
<dbReference type="OrthoDB" id="2739686at2759"/>
<dbReference type="GO" id="GO:0006689">
    <property type="term" value="P:ganglioside catabolic process"/>
    <property type="evidence" value="ECO:0007669"/>
    <property type="project" value="TreeGrafter"/>
</dbReference>
<protein>
    <recommendedName>
        <fullName evidence="3">Sialidase domain-containing protein</fullName>
    </recommendedName>
</protein>
<name>A0A1J4JHV8_9EUKA</name>
<dbReference type="Gene3D" id="2.120.10.10">
    <property type="match status" value="1"/>
</dbReference>
<dbReference type="GeneID" id="94829183"/>
<dbReference type="CDD" id="cd15482">
    <property type="entry name" value="Sialidase_non-viral"/>
    <property type="match status" value="1"/>
</dbReference>
<dbReference type="VEuPathDB" id="TrichDB:TRFO_08759"/>
<dbReference type="InterPro" id="IPR036278">
    <property type="entry name" value="Sialidase_sf"/>
</dbReference>
<dbReference type="PANTHER" id="PTHR10628">
    <property type="entry name" value="SIALIDASE"/>
    <property type="match status" value="1"/>
</dbReference>
<dbReference type="PANTHER" id="PTHR10628:SF30">
    <property type="entry name" value="EXO-ALPHA-SIALIDASE"/>
    <property type="match status" value="1"/>
</dbReference>
<dbReference type="Proteomes" id="UP000179807">
    <property type="component" value="Unassembled WGS sequence"/>
</dbReference>
<dbReference type="InterPro" id="IPR026856">
    <property type="entry name" value="Sialidase_fam"/>
</dbReference>
<keyword evidence="1" id="KW-1133">Transmembrane helix</keyword>
<keyword evidence="1" id="KW-0472">Membrane</keyword>
<feature type="chain" id="PRO_5012159000" description="Sialidase domain-containing protein" evidence="2">
    <location>
        <begin position="17"/>
        <end position="672"/>
    </location>
</feature>
<keyword evidence="2" id="KW-0732">Signal</keyword>
<keyword evidence="5" id="KW-1185">Reference proteome</keyword>
<proteinExistence type="predicted"/>
<dbReference type="RefSeq" id="XP_068351883.1">
    <property type="nucleotide sequence ID" value="XM_068494479.1"/>
</dbReference>
<feature type="signal peptide" evidence="2">
    <location>
        <begin position="1"/>
        <end position="16"/>
    </location>
</feature>
<gene>
    <name evidence="4" type="ORF">TRFO_08759</name>
</gene>
<accession>A0A1J4JHV8</accession>
<dbReference type="AlphaFoldDB" id="A0A1J4JHV8"/>
<evidence type="ECO:0000256" key="2">
    <source>
        <dbReference type="SAM" id="SignalP"/>
    </source>
</evidence>
<dbReference type="GO" id="GO:0009313">
    <property type="term" value="P:oligosaccharide catabolic process"/>
    <property type="evidence" value="ECO:0007669"/>
    <property type="project" value="TreeGrafter"/>
</dbReference>
<feature type="domain" description="Sialidase" evidence="3">
    <location>
        <begin position="120"/>
        <end position="254"/>
    </location>
</feature>
<evidence type="ECO:0000313" key="5">
    <source>
        <dbReference type="Proteomes" id="UP000179807"/>
    </source>
</evidence>
<comment type="caution">
    <text evidence="4">The sequence shown here is derived from an EMBL/GenBank/DDBJ whole genome shotgun (WGS) entry which is preliminary data.</text>
</comment>
<evidence type="ECO:0000256" key="1">
    <source>
        <dbReference type="SAM" id="Phobius"/>
    </source>
</evidence>
<evidence type="ECO:0000259" key="3">
    <source>
        <dbReference type="Pfam" id="PF13859"/>
    </source>
</evidence>
<dbReference type="GO" id="GO:0005737">
    <property type="term" value="C:cytoplasm"/>
    <property type="evidence" value="ECO:0007669"/>
    <property type="project" value="TreeGrafter"/>
</dbReference>
<dbReference type="SUPFAM" id="SSF50939">
    <property type="entry name" value="Sialidases"/>
    <property type="match status" value="1"/>
</dbReference>
<evidence type="ECO:0000313" key="4">
    <source>
        <dbReference type="EMBL" id="OHS98746.1"/>
    </source>
</evidence>
<dbReference type="Pfam" id="PF13859">
    <property type="entry name" value="BNR_3"/>
    <property type="match status" value="1"/>
</dbReference>